<reference evidence="3" key="1">
    <citation type="journal article" date="2012" name="Proc. Natl. Acad. Sci. U.S.A.">
        <title>Antigenic diversity is generated by distinct evolutionary mechanisms in African trypanosome species.</title>
        <authorList>
            <person name="Jackson A.P."/>
            <person name="Berry A."/>
            <person name="Aslett M."/>
            <person name="Allison H.C."/>
            <person name="Burton P."/>
            <person name="Vavrova-Anderson J."/>
            <person name="Brown R."/>
            <person name="Browne H."/>
            <person name="Corton N."/>
            <person name="Hauser H."/>
            <person name="Gamble J."/>
            <person name="Gilderthorp R."/>
            <person name="Marcello L."/>
            <person name="McQuillan J."/>
            <person name="Otto T.D."/>
            <person name="Quail M.A."/>
            <person name="Sanders M.J."/>
            <person name="van Tonder A."/>
            <person name="Ginger M.L."/>
            <person name="Field M.C."/>
            <person name="Barry J.D."/>
            <person name="Hertz-Fowler C."/>
            <person name="Berriman M."/>
        </authorList>
    </citation>
    <scope>NUCLEOTIDE SEQUENCE</scope>
    <source>
        <strain evidence="3">IL3000</strain>
    </source>
</reference>
<feature type="coiled-coil region" evidence="1">
    <location>
        <begin position="761"/>
        <end position="795"/>
    </location>
</feature>
<feature type="compositionally biased region" description="Low complexity" evidence="2">
    <location>
        <begin position="1131"/>
        <end position="1144"/>
    </location>
</feature>
<evidence type="ECO:0000256" key="1">
    <source>
        <dbReference type="SAM" id="Coils"/>
    </source>
</evidence>
<feature type="compositionally biased region" description="Polar residues" evidence="2">
    <location>
        <begin position="134"/>
        <end position="162"/>
    </location>
</feature>
<organism evidence="3">
    <name type="scientific">Trypanosoma congolense (strain IL3000)</name>
    <dbReference type="NCBI Taxonomy" id="1068625"/>
    <lineage>
        <taxon>Eukaryota</taxon>
        <taxon>Discoba</taxon>
        <taxon>Euglenozoa</taxon>
        <taxon>Kinetoplastea</taxon>
        <taxon>Metakinetoplastina</taxon>
        <taxon>Trypanosomatida</taxon>
        <taxon>Trypanosomatidae</taxon>
        <taxon>Trypanosoma</taxon>
        <taxon>Nannomonas</taxon>
    </lineage>
</organism>
<dbReference type="VEuPathDB" id="TriTrypDB:TcIL3000.11.4090"/>
<feature type="region of interest" description="Disordered" evidence="2">
    <location>
        <begin position="1097"/>
        <end position="1162"/>
    </location>
</feature>
<feature type="region of interest" description="Disordered" evidence="2">
    <location>
        <begin position="369"/>
        <end position="389"/>
    </location>
</feature>
<sequence>MRQAASRGGASADTRVFVNNQNTRVATVTLPNVPKRPENAGEGVTIDDSDEEKIVESCDKNTYHKLKKLGESSPAQEIHPRLESVYHRVMRRLQYRANYGVPNAAPLAVRLGLVDGKGAHTNGKSEFDQEDTGKSLSTASPPTQHVTEIQPTSKRKTPTSSVGERLILSAASKSEDGDEGEMLARQPCPKTLCLVVEEVTNTIMEKLKVARVGSIKSCLCQVFECRSMLDRLLKEIPSYSQFQGDGERLLTPMRLQELYQEFRNQPAVLPNACYIRDPTSGRVLACTGDVCVVGNNPAVPGVSGVASTTEATEQPKVMLPDVGPPSGTVPLAGTWVGSAARKLPQSARSSAAPLPESYGKSSRVIQKTVIPGGGHKPNNSNVSSGGGYGKVPSVSPRCAEADDFSWPEGVRHSCNVTGDDRLSEVSPSTSMSRCQCGTKHDIRCPKQWTAGKQGELSEVARRHWVTQRVSVGTVTDENSGTTVTYEKYEELLSYVESLHVEIEEKKHDIAVLQGKLDEELAYTSRKKKVVEYLRDTLYKECSALRAQLSLEQQKQLKYQAIIKERQMQLQGTPGQGGVPYGHAMTNTHSSDRRTASSLSRWESVRPMSSGLPRSGAMESTRIPNGSTNDAPHRLKRFGSPVCKRGVISEEREDALSFDEPLPECGGSSGALKNFCSGQSRQVSGNKVGNVARGTLSVDCVAIQSLLDLVLLAVENDEVLPAGTSKARNVNLENIAKVMVADPVTADRKALKEFQLVQRKMKESYIQNRNEMVVELNDKEKELTRLRNAADKVYVEKFLKDQIRELKESYRHVRRSVTKIMDELWRYLYQAMDNVLNRATVVDSSLRDNDRLYSSYSALQDVITAASSLIGPMLTTEYAHGYHPWPLKLRNTNEPFRTMLRARYGEERLGSICEEVAAMNELYVAAHHYVTRKHAVPQLKRPAVGSALRKLCALMVLNTEASTELWQQVRDKYNREKKLQRHIALLNFSLINLMHRQRLLGERSAAALQEAGMDMKLMDLPVQRRVNKIAEEVYRITVERTAARRQRLDNARDVYRIWKATQINIYEGYGTPALPPRLTLISYGSHGTAGKKAFNPFPVGSAAGDNHLQNRDGGSPRRESSALGISDTTLDVAASPSNSPVSAGATPRTSECHIINRMGQKGG</sequence>
<proteinExistence type="predicted"/>
<dbReference type="AlphaFoldDB" id="G0V034"/>
<evidence type="ECO:0000256" key="2">
    <source>
        <dbReference type="SAM" id="MobiDB-lite"/>
    </source>
</evidence>
<evidence type="ECO:0000313" key="3">
    <source>
        <dbReference type="EMBL" id="CCC95004.1"/>
    </source>
</evidence>
<keyword evidence="1" id="KW-0175">Coiled coil</keyword>
<feature type="region of interest" description="Disordered" evidence="2">
    <location>
        <begin position="587"/>
        <end position="632"/>
    </location>
</feature>
<name>G0V034_TRYCI</name>
<protein>
    <submittedName>
        <fullName evidence="3">Uncharacterized protein</fullName>
    </submittedName>
</protein>
<feature type="region of interest" description="Disordered" evidence="2">
    <location>
        <begin position="120"/>
        <end position="165"/>
    </location>
</feature>
<feature type="compositionally biased region" description="Basic and acidic residues" evidence="2">
    <location>
        <begin position="1107"/>
        <end position="1119"/>
    </location>
</feature>
<gene>
    <name evidence="3" type="ORF">TCIL3000_11_4090</name>
</gene>
<accession>G0V034</accession>
<feature type="compositionally biased region" description="Basic and acidic residues" evidence="2">
    <location>
        <begin position="123"/>
        <end position="133"/>
    </location>
</feature>
<dbReference type="EMBL" id="HE575324">
    <property type="protein sequence ID" value="CCC95004.1"/>
    <property type="molecule type" value="Genomic_DNA"/>
</dbReference>